<evidence type="ECO:0000256" key="2">
    <source>
        <dbReference type="ARBA" id="ARBA00022527"/>
    </source>
</evidence>
<feature type="compositionally biased region" description="Basic and acidic residues" evidence="13">
    <location>
        <begin position="157"/>
        <end position="172"/>
    </location>
</feature>
<evidence type="ECO:0000256" key="11">
    <source>
        <dbReference type="PIRSR" id="PIRSR000660-2"/>
    </source>
</evidence>
<comment type="caution">
    <text evidence="16">The sequence shown here is derived from an EMBL/GenBank/DDBJ whole genome shotgun (WGS) entry which is preliminary data.</text>
</comment>
<evidence type="ECO:0000256" key="1">
    <source>
        <dbReference type="ARBA" id="ARBA00012513"/>
    </source>
</evidence>
<evidence type="ECO:0000256" key="4">
    <source>
        <dbReference type="ARBA" id="ARBA00022741"/>
    </source>
</evidence>
<feature type="region of interest" description="Disordered" evidence="13">
    <location>
        <begin position="490"/>
        <end position="510"/>
    </location>
</feature>
<dbReference type="CDD" id="cd23823">
    <property type="entry name" value="RWD_GCN2"/>
    <property type="match status" value="1"/>
</dbReference>
<proteinExistence type="inferred from homology"/>
<dbReference type="Proteomes" id="UP000814243">
    <property type="component" value="Unassembled WGS sequence"/>
</dbReference>
<evidence type="ECO:0000313" key="17">
    <source>
        <dbReference type="Proteomes" id="UP000814243"/>
    </source>
</evidence>
<dbReference type="Pfam" id="PF00069">
    <property type="entry name" value="Pkinase"/>
    <property type="match status" value="3"/>
</dbReference>
<evidence type="ECO:0000256" key="3">
    <source>
        <dbReference type="ARBA" id="ARBA00022679"/>
    </source>
</evidence>
<dbReference type="Gene3D" id="3.30.200.20">
    <property type="entry name" value="Phosphorylase Kinase, domain 1"/>
    <property type="match status" value="1"/>
</dbReference>
<dbReference type="SUPFAM" id="SSF56112">
    <property type="entry name" value="Protein kinase-like (PK-like)"/>
    <property type="match status" value="2"/>
</dbReference>
<evidence type="ECO:0000256" key="8">
    <source>
        <dbReference type="ARBA" id="ARBA00047899"/>
    </source>
</evidence>
<comment type="catalytic activity">
    <reaction evidence="8">
        <text>L-threonyl-[protein] + ATP = O-phospho-L-threonyl-[protein] + ADP + H(+)</text>
        <dbReference type="Rhea" id="RHEA:46608"/>
        <dbReference type="Rhea" id="RHEA-COMP:11060"/>
        <dbReference type="Rhea" id="RHEA-COMP:11605"/>
        <dbReference type="ChEBI" id="CHEBI:15378"/>
        <dbReference type="ChEBI" id="CHEBI:30013"/>
        <dbReference type="ChEBI" id="CHEBI:30616"/>
        <dbReference type="ChEBI" id="CHEBI:61977"/>
        <dbReference type="ChEBI" id="CHEBI:456216"/>
        <dbReference type="EC" id="2.7.11.1"/>
    </reaction>
</comment>
<keyword evidence="4 11" id="KW-0547">Nucleotide-binding</keyword>
<feature type="binding site" evidence="11">
    <location>
        <begin position="537"/>
        <end position="545"/>
    </location>
    <ligand>
        <name>ATP</name>
        <dbReference type="ChEBI" id="CHEBI:30616"/>
    </ligand>
</feature>
<dbReference type="Pfam" id="PF05773">
    <property type="entry name" value="RWD"/>
    <property type="match status" value="1"/>
</dbReference>
<evidence type="ECO:0000256" key="5">
    <source>
        <dbReference type="ARBA" id="ARBA00022777"/>
    </source>
</evidence>
<feature type="compositionally biased region" description="Acidic residues" evidence="13">
    <location>
        <begin position="655"/>
        <end position="668"/>
    </location>
</feature>
<dbReference type="GO" id="GO:0005829">
    <property type="term" value="C:cytosol"/>
    <property type="evidence" value="ECO:0007669"/>
    <property type="project" value="TreeGrafter"/>
</dbReference>
<dbReference type="PROSITE" id="PS00109">
    <property type="entry name" value="PROTEIN_KINASE_TYR"/>
    <property type="match status" value="1"/>
</dbReference>
<dbReference type="GO" id="GO:0000077">
    <property type="term" value="P:DNA damage checkpoint signaling"/>
    <property type="evidence" value="ECO:0007669"/>
    <property type="project" value="InterPro"/>
</dbReference>
<dbReference type="PANTHER" id="PTHR11042">
    <property type="entry name" value="EUKARYOTIC TRANSLATION INITIATION FACTOR 2-ALPHA KINASE EIF2-ALPHA KINASE -RELATED"/>
    <property type="match status" value="1"/>
</dbReference>
<gene>
    <name evidence="16" type="ORF">HF086_013565</name>
</gene>
<dbReference type="InterPro" id="IPR050339">
    <property type="entry name" value="CC_SR_Kinase"/>
</dbReference>
<dbReference type="PIRSF" id="PIRSF000660">
    <property type="entry name" value="Ser/Thr_PK_GCN2"/>
    <property type="match status" value="1"/>
</dbReference>
<sequence>MSDETNEERQDNEFEALQAIYGDAVVDNREVVAWKIWRPIDLMLTLNPLHNSDIKGIHCSVTLHFKCCPNYPDKPLSIAIYKMRGLSTENGTQLLSELETLAIELTGEVCIFQLAQHAQQFLHDHNKPTLSFYDEMLQQKTEQEQLKLHDLKVKEDEERQKMKDEIQKRQEILRGAGRQRVHRSSISQDNDSVDGQGDAPELVYYADDKMSPVKKIVRTKTVDIPCTCKNRGVQVIRITQRNNRKVYIGNCLGHSSNGATTYLAIDDEGERLIAKKWIAPPANDFQTRSRQLTSIQQDLKAMSRLNHPSIIPYIAMETIKDANKRTAKQYIYLFRKFVLGSALKSVKSRLSVFSDRYEGLKLLRHIGLGVLGALKELHSVGIVHKDVRGQNVYLDDFGGVKLVGIGLDVRLAEMLDGDSFCDRHTAAQDIYATGLLLLSIVSQERTYMEIPPDLPSSAKDFFARCLTEDEQSQWSAEQLLNHAFMVDAPSKLPSRKEENQEGSGSEDDEAVKKIQHTSPMTNGHSRLHAEFEVLTWLGSGAFGDVLKVKNKLDGGFYAIKRIKLNPESVQLNKKITREVKLLSRLNHENVVRYFNAWIESSVELEEDDNSEEIEIEDVKKRVDSLQGIVAKLGQDVKVEWSMSEAPVQNTNTSSDTEDEDDDDDDEPDPWFKIMRPDDGSSSGVEFEEESNQSQTIESEDEVDAPRPASERVKQVLYIQMEFCEKHTLRQAIDNGLYQEHFRAWRLFREIVEGLAHVHQRGMIHRDLKPVNIFLDSNDHVKIGDFGLATKAFSVLPVDEKAKQEEIGGSLTGQIGTALYVAPELLQSSSKVIYNQKVDIYSLGIILFEMFHPPLDTGMERMLVLTNLRNKDIIMPKGFEKEENARQIHVIRWLLNHEPSLRPTCAELLGSSHVPRAVPEGALAGLLSHALSDRGARGYTRLVAACLDQRPSAAEDYTYHNDMKTKPHELLLQIKDAVIKVFRNHGATEFSPPLLIPRASAWDQHPNAVKVMTSSGSVVHLPHDLRLPFARHVAYNGTKYMRRYVVDRVYREKHVQGFHPREITECAFDIVSPKTDSLWPDAELLVVASRAASESCLKVSLQLNHTELLRTLLLSCGVPLDKHADIYPVLVDVSFGRITSLQLQTHLTSLCITNKDISNLLRLMETDVPIHEVRELVIPYVKQAKWSKVVSQAVHDLEAVYRNAKALGCECPMTVAPFLAYNATQHSGIFWQMSVIRNTENKPITAKHRAGDLIAAGGRLREYKVPYIDVLDFIKQKLYPDTARSSERTNRALSWSECEKSYCGFTISVNFCIASKDRMNKNSRRHCENQINTQITSMLVSLGLQAGISRVRVHVLAMSVEAAALRALAASLSAPLDAGELNLAFMSVIDAYPKRRDVLDDALHELTTLVKQNSQSRATDETQLYALYSIPDSLCRLIT</sequence>
<feature type="domain" description="RWD" evidence="15">
    <location>
        <begin position="12"/>
        <end position="125"/>
    </location>
</feature>
<reference evidence="16" key="1">
    <citation type="journal article" date="2021" name="G3 (Bethesda)">
        <title>Genome and transcriptome analysis of the beet armyworm Spodoptera exigua reveals targets for pest control. .</title>
        <authorList>
            <person name="Simon S."/>
            <person name="Breeschoten T."/>
            <person name="Jansen H.J."/>
            <person name="Dirks R.P."/>
            <person name="Schranz M.E."/>
            <person name="Ros V.I.D."/>
        </authorList>
    </citation>
    <scope>NUCLEOTIDE SEQUENCE</scope>
    <source>
        <strain evidence="16">TB_SE_WUR_2020</strain>
    </source>
</reference>
<dbReference type="CDD" id="cd14046">
    <property type="entry name" value="STKc_EIF2AK4_GCN2_rpt2"/>
    <property type="match status" value="1"/>
</dbReference>
<dbReference type="SUPFAM" id="SSF55681">
    <property type="entry name" value="Class II aaRS and biotin synthetases"/>
    <property type="match status" value="1"/>
</dbReference>
<dbReference type="SUPFAM" id="SSF54495">
    <property type="entry name" value="UBC-like"/>
    <property type="match status" value="1"/>
</dbReference>
<dbReference type="GO" id="GO:0004694">
    <property type="term" value="F:eukaryotic translation initiation factor 2alpha kinase activity"/>
    <property type="evidence" value="ECO:0007669"/>
    <property type="project" value="InterPro"/>
</dbReference>
<dbReference type="InterPro" id="IPR008271">
    <property type="entry name" value="Ser/Thr_kinase_AS"/>
</dbReference>
<dbReference type="EC" id="2.7.11.1" evidence="1"/>
<feature type="domain" description="Protein kinase" evidence="14">
    <location>
        <begin position="246"/>
        <end position="485"/>
    </location>
</feature>
<dbReference type="GO" id="GO:0005634">
    <property type="term" value="C:nucleus"/>
    <property type="evidence" value="ECO:0007669"/>
    <property type="project" value="TreeGrafter"/>
</dbReference>
<protein>
    <recommendedName>
        <fullName evidence="1">non-specific serine/threonine protein kinase</fullName>
        <ecNumber evidence="1">2.7.11.1</ecNumber>
    </recommendedName>
</protein>
<dbReference type="Gene3D" id="3.10.110.10">
    <property type="entry name" value="Ubiquitin Conjugating Enzyme"/>
    <property type="match status" value="1"/>
</dbReference>
<comment type="similarity">
    <text evidence="7">Belongs to the protein kinase superfamily. Ser/Thr protein kinase family. GCN2 subfamily.</text>
</comment>
<keyword evidence="6 11" id="KW-0067">ATP-binding</keyword>
<dbReference type="FunFam" id="3.10.110.10:FF:000050">
    <property type="entry name" value="eIF-2-alpha kinase GCN2"/>
    <property type="match status" value="1"/>
</dbReference>
<evidence type="ECO:0000313" key="16">
    <source>
        <dbReference type="EMBL" id="KAH9643004.1"/>
    </source>
</evidence>
<dbReference type="PROSITE" id="PS00108">
    <property type="entry name" value="PROTEIN_KINASE_ST"/>
    <property type="match status" value="1"/>
</dbReference>
<keyword evidence="5" id="KW-0418">Kinase</keyword>
<dbReference type="SMART" id="SM00220">
    <property type="entry name" value="S_TKc"/>
    <property type="match status" value="1"/>
</dbReference>
<dbReference type="PROSITE" id="PS00107">
    <property type="entry name" value="PROTEIN_KINASE_ATP"/>
    <property type="match status" value="1"/>
</dbReference>
<dbReference type="Gene3D" id="1.10.510.10">
    <property type="entry name" value="Transferase(Phosphotransferase) domain 1"/>
    <property type="match status" value="2"/>
</dbReference>
<dbReference type="GO" id="GO:0009893">
    <property type="term" value="P:positive regulation of metabolic process"/>
    <property type="evidence" value="ECO:0007669"/>
    <property type="project" value="UniProtKB-ARBA"/>
</dbReference>
<feature type="domain" description="Protein kinase" evidence="14">
    <location>
        <begin position="531"/>
        <end position="913"/>
    </location>
</feature>
<accession>A0A922MUH5</accession>
<feature type="binding site" evidence="11 12">
    <location>
        <position position="560"/>
    </location>
    <ligand>
        <name>ATP</name>
        <dbReference type="ChEBI" id="CHEBI:30616"/>
    </ligand>
</feature>
<evidence type="ECO:0000256" key="6">
    <source>
        <dbReference type="ARBA" id="ARBA00022840"/>
    </source>
</evidence>
<dbReference type="PANTHER" id="PTHR11042:SF136">
    <property type="entry name" value="EIF-2-ALPHA KINASE GCN2"/>
    <property type="match status" value="1"/>
</dbReference>
<dbReference type="PROSITE" id="PS50908">
    <property type="entry name" value="RWD"/>
    <property type="match status" value="1"/>
</dbReference>
<organism evidence="16 17">
    <name type="scientific">Spodoptera exigua</name>
    <name type="common">Beet armyworm</name>
    <name type="synonym">Noctua fulgens</name>
    <dbReference type="NCBI Taxonomy" id="7107"/>
    <lineage>
        <taxon>Eukaryota</taxon>
        <taxon>Metazoa</taxon>
        <taxon>Ecdysozoa</taxon>
        <taxon>Arthropoda</taxon>
        <taxon>Hexapoda</taxon>
        <taxon>Insecta</taxon>
        <taxon>Pterygota</taxon>
        <taxon>Neoptera</taxon>
        <taxon>Endopterygota</taxon>
        <taxon>Lepidoptera</taxon>
        <taxon>Glossata</taxon>
        <taxon>Ditrysia</taxon>
        <taxon>Noctuoidea</taxon>
        <taxon>Noctuidae</taxon>
        <taxon>Amphipyrinae</taxon>
        <taxon>Spodoptera</taxon>
    </lineage>
</organism>
<evidence type="ECO:0000256" key="10">
    <source>
        <dbReference type="PIRSR" id="PIRSR000660-1"/>
    </source>
</evidence>
<evidence type="ECO:0000256" key="9">
    <source>
        <dbReference type="ARBA" id="ARBA00048679"/>
    </source>
</evidence>
<dbReference type="InterPro" id="IPR045864">
    <property type="entry name" value="aa-tRNA-synth_II/BPL/LPL"/>
</dbReference>
<feature type="active site" description="Proton acceptor" evidence="10">
    <location>
        <position position="766"/>
    </location>
</feature>
<evidence type="ECO:0000256" key="7">
    <source>
        <dbReference type="ARBA" id="ARBA00037982"/>
    </source>
</evidence>
<evidence type="ECO:0000256" key="13">
    <source>
        <dbReference type="SAM" id="MobiDB-lite"/>
    </source>
</evidence>
<evidence type="ECO:0000259" key="14">
    <source>
        <dbReference type="PROSITE" id="PS50011"/>
    </source>
</evidence>
<dbReference type="InterPro" id="IPR016255">
    <property type="entry name" value="Gcn2"/>
</dbReference>
<dbReference type="InterPro" id="IPR008266">
    <property type="entry name" value="Tyr_kinase_AS"/>
</dbReference>
<dbReference type="GO" id="GO:0005524">
    <property type="term" value="F:ATP binding"/>
    <property type="evidence" value="ECO:0007669"/>
    <property type="project" value="UniProtKB-UniRule"/>
</dbReference>
<dbReference type="InterPro" id="IPR017441">
    <property type="entry name" value="Protein_kinase_ATP_BS"/>
</dbReference>
<name>A0A922MUH5_SPOEX</name>
<evidence type="ECO:0000259" key="15">
    <source>
        <dbReference type="PROSITE" id="PS50908"/>
    </source>
</evidence>
<dbReference type="InterPro" id="IPR011009">
    <property type="entry name" value="Kinase-like_dom_sf"/>
</dbReference>
<dbReference type="InterPro" id="IPR000719">
    <property type="entry name" value="Prot_kinase_dom"/>
</dbReference>
<dbReference type="InterPro" id="IPR016135">
    <property type="entry name" value="UBQ-conjugating_enzyme/RWD"/>
</dbReference>
<evidence type="ECO:0000256" key="12">
    <source>
        <dbReference type="PROSITE-ProRule" id="PRU10141"/>
    </source>
</evidence>
<comment type="catalytic activity">
    <reaction evidence="9">
        <text>L-seryl-[protein] + ATP = O-phospho-L-seryl-[protein] + ADP + H(+)</text>
        <dbReference type="Rhea" id="RHEA:17989"/>
        <dbReference type="Rhea" id="RHEA-COMP:9863"/>
        <dbReference type="Rhea" id="RHEA-COMP:11604"/>
        <dbReference type="ChEBI" id="CHEBI:15378"/>
        <dbReference type="ChEBI" id="CHEBI:29999"/>
        <dbReference type="ChEBI" id="CHEBI:30616"/>
        <dbReference type="ChEBI" id="CHEBI:83421"/>
        <dbReference type="ChEBI" id="CHEBI:456216"/>
        <dbReference type="EC" id="2.7.11.1"/>
    </reaction>
</comment>
<keyword evidence="2" id="KW-0723">Serine/threonine-protein kinase</keyword>
<keyword evidence="3" id="KW-0808">Transferase</keyword>
<feature type="region of interest" description="Disordered" evidence="13">
    <location>
        <begin position="640"/>
        <end position="708"/>
    </location>
</feature>
<dbReference type="InterPro" id="IPR006575">
    <property type="entry name" value="RWD_dom"/>
</dbReference>
<feature type="region of interest" description="Disordered" evidence="13">
    <location>
        <begin position="157"/>
        <end position="199"/>
    </location>
</feature>
<dbReference type="GO" id="GO:1990625">
    <property type="term" value="P:negative regulation of cytoplasmic translational initiation in response to stress"/>
    <property type="evidence" value="ECO:0007669"/>
    <property type="project" value="TreeGrafter"/>
</dbReference>
<dbReference type="Gene3D" id="3.30.930.10">
    <property type="entry name" value="Bira Bifunctional Protein, Domain 2"/>
    <property type="match status" value="1"/>
</dbReference>
<dbReference type="PROSITE" id="PS50011">
    <property type="entry name" value="PROTEIN_KINASE_DOM"/>
    <property type="match status" value="2"/>
</dbReference>
<dbReference type="EMBL" id="JACEFF010000163">
    <property type="protein sequence ID" value="KAH9643004.1"/>
    <property type="molecule type" value="Genomic_DNA"/>
</dbReference>
<dbReference type="SMART" id="SM00591">
    <property type="entry name" value="RWD"/>
    <property type="match status" value="1"/>
</dbReference>